<feature type="transmembrane region" description="Helical" evidence="1">
    <location>
        <begin position="323"/>
        <end position="342"/>
    </location>
</feature>
<gene>
    <name evidence="2" type="ORF">SAMN05421790_103371</name>
</gene>
<keyword evidence="1" id="KW-0812">Transmembrane</keyword>
<dbReference type="InterPro" id="IPR006541">
    <property type="entry name" value="Bacteriocin_ass"/>
</dbReference>
<dbReference type="AlphaFoldDB" id="A0A1N7KZZ4"/>
<keyword evidence="1" id="KW-0472">Membrane</keyword>
<sequence>MTLLSLFCYVYIATIQVSQSIKNRKDTRGIFVLNMALKVICAVALILTGLETFEVYVDLQNDQDRIRAQQGSLDGWSHTRDYGVVDAYVGHSTAQNFQEYEDEMANQDRVLYELYPFLNAQEALYIDTSEYEDPEPNFSGIRSIIVNPNYLKVFPVHDRKGRPVQISEKNADWVVLISEKYRDKEQEIRDYFEGDKDIKDFYLVKDQGQKFKITWLKENQYIFSFNLDVFPAEGNRILDPIIHVKTENNHLFTYSGGITGGGLNDPLKLKLIDEDPKLTYEKLKPELKRLKLDDRIRIVSFHQSIIQNIDELNEEIQSKLLKVLGFAVVFMLLTVQNQIIFFHKNQQRFVVHRLFGIGFFKTYRPVFSWWALTSMAFVLLSFAKDRMEDPHFRMITGITDPHFLMIVLSLFAMEILATVIALTVMERRNKIQVIKGGD</sequence>
<reference evidence="3" key="1">
    <citation type="submission" date="2017-01" db="EMBL/GenBank/DDBJ databases">
        <authorList>
            <person name="Varghese N."/>
            <person name="Submissions S."/>
        </authorList>
    </citation>
    <scope>NUCLEOTIDE SEQUENCE [LARGE SCALE GENOMIC DNA]</scope>
    <source>
        <strain evidence="3">DSM 45196</strain>
    </source>
</reference>
<protein>
    <submittedName>
        <fullName evidence="2">Bacteriocin-associated integral membrane (Putative immunity) protein</fullName>
    </submittedName>
</protein>
<name>A0A1N7KZZ4_9BACL</name>
<proteinExistence type="predicted"/>
<evidence type="ECO:0000313" key="2">
    <source>
        <dbReference type="EMBL" id="SIS67153.1"/>
    </source>
</evidence>
<feature type="transmembrane region" description="Helical" evidence="1">
    <location>
        <begin position="363"/>
        <end position="383"/>
    </location>
</feature>
<evidence type="ECO:0000256" key="1">
    <source>
        <dbReference type="SAM" id="Phobius"/>
    </source>
</evidence>
<dbReference type="RefSeq" id="WP_076524280.1">
    <property type="nucleotide sequence ID" value="NZ_CP048103.1"/>
</dbReference>
<feature type="transmembrane region" description="Helical" evidence="1">
    <location>
        <begin position="403"/>
        <end position="425"/>
    </location>
</feature>
<dbReference type="Pfam" id="PF07242">
    <property type="entry name" value="DUF1430"/>
    <property type="match status" value="1"/>
</dbReference>
<dbReference type="OrthoDB" id="2076832at2"/>
<organism evidence="2 3">
    <name type="scientific">Kroppenstedtia eburnea</name>
    <dbReference type="NCBI Taxonomy" id="714067"/>
    <lineage>
        <taxon>Bacteria</taxon>
        <taxon>Bacillati</taxon>
        <taxon>Bacillota</taxon>
        <taxon>Bacilli</taxon>
        <taxon>Bacillales</taxon>
        <taxon>Thermoactinomycetaceae</taxon>
        <taxon>Kroppenstedtia</taxon>
    </lineage>
</organism>
<evidence type="ECO:0000313" key="3">
    <source>
        <dbReference type="Proteomes" id="UP000186795"/>
    </source>
</evidence>
<keyword evidence="3" id="KW-1185">Reference proteome</keyword>
<accession>A0A1N7KZZ4</accession>
<dbReference type="Proteomes" id="UP000186795">
    <property type="component" value="Unassembled WGS sequence"/>
</dbReference>
<feature type="transmembrane region" description="Helical" evidence="1">
    <location>
        <begin position="30"/>
        <end position="50"/>
    </location>
</feature>
<dbReference type="EMBL" id="FTOD01000003">
    <property type="protein sequence ID" value="SIS67153.1"/>
    <property type="molecule type" value="Genomic_DNA"/>
</dbReference>
<keyword evidence="1" id="KW-1133">Transmembrane helix</keyword>